<dbReference type="AlphaFoldDB" id="A0A250ICF4"/>
<feature type="chain" id="PRO_5012783911" description="Lipoprotein" evidence="1">
    <location>
        <begin position="24"/>
        <end position="121"/>
    </location>
</feature>
<evidence type="ECO:0000313" key="3">
    <source>
        <dbReference type="Proteomes" id="UP000217289"/>
    </source>
</evidence>
<dbReference type="RefSeq" id="WP_095978079.1">
    <property type="nucleotide sequence ID" value="NZ_CP022163.1"/>
</dbReference>
<gene>
    <name evidence="2" type="ORF">MEBOL_002979</name>
</gene>
<name>A0A250ICF4_9BACT</name>
<sequence>MAMKGTLRGLGVLWLVVSGSAFATESKCAGNRVERGGSTQYTVRSSGETISIVRMGDTQGRAVKQAQGHAIEVGGDTVATLQDGHIYRGETRWASVNEAQRVYDCPEPIAATLWVLERTGR</sequence>
<evidence type="ECO:0008006" key="4">
    <source>
        <dbReference type="Google" id="ProtNLM"/>
    </source>
</evidence>
<dbReference type="EMBL" id="CP022163">
    <property type="protein sequence ID" value="ATB29529.1"/>
    <property type="molecule type" value="Genomic_DNA"/>
</dbReference>
<accession>A0A250ICF4</accession>
<keyword evidence="3" id="KW-1185">Reference proteome</keyword>
<dbReference type="OrthoDB" id="5519515at2"/>
<dbReference type="Proteomes" id="UP000217289">
    <property type="component" value="Chromosome"/>
</dbReference>
<reference evidence="2 3" key="1">
    <citation type="submission" date="2017-06" db="EMBL/GenBank/DDBJ databases">
        <authorList>
            <person name="Kim H.J."/>
            <person name="Triplett B.A."/>
        </authorList>
    </citation>
    <scope>NUCLEOTIDE SEQUENCE [LARGE SCALE GENOMIC DNA]</scope>
    <source>
        <strain evidence="2 3">DSM 14713</strain>
    </source>
</reference>
<protein>
    <recommendedName>
        <fullName evidence="4">Lipoprotein</fullName>
    </recommendedName>
</protein>
<organism evidence="2 3">
    <name type="scientific">Melittangium boletus DSM 14713</name>
    <dbReference type="NCBI Taxonomy" id="1294270"/>
    <lineage>
        <taxon>Bacteria</taxon>
        <taxon>Pseudomonadati</taxon>
        <taxon>Myxococcota</taxon>
        <taxon>Myxococcia</taxon>
        <taxon>Myxococcales</taxon>
        <taxon>Cystobacterineae</taxon>
        <taxon>Archangiaceae</taxon>
        <taxon>Melittangium</taxon>
    </lineage>
</organism>
<proteinExistence type="predicted"/>
<evidence type="ECO:0000313" key="2">
    <source>
        <dbReference type="EMBL" id="ATB29529.1"/>
    </source>
</evidence>
<evidence type="ECO:0000256" key="1">
    <source>
        <dbReference type="SAM" id="SignalP"/>
    </source>
</evidence>
<keyword evidence="1" id="KW-0732">Signal</keyword>
<dbReference type="KEGG" id="mbd:MEBOL_002979"/>
<feature type="signal peptide" evidence="1">
    <location>
        <begin position="1"/>
        <end position="23"/>
    </location>
</feature>